<feature type="transmembrane region" description="Helical" evidence="4">
    <location>
        <begin position="406"/>
        <end position="424"/>
    </location>
</feature>
<dbReference type="RefSeq" id="XP_018134067.1">
    <property type="nucleotide sequence ID" value="XM_018270891.2"/>
</dbReference>
<keyword evidence="1" id="KW-0749">Sporulation</keyword>
<dbReference type="GO" id="GO:0070197">
    <property type="term" value="P:meiotic attachment of telomere to nuclear envelope"/>
    <property type="evidence" value="ECO:0007669"/>
    <property type="project" value="InterPro"/>
</dbReference>
<dbReference type="SMART" id="SM01252">
    <property type="entry name" value="KilA-N"/>
    <property type="match status" value="1"/>
</dbReference>
<dbReference type="PROSITE" id="PS51299">
    <property type="entry name" value="HTH_APSES"/>
    <property type="match status" value="1"/>
</dbReference>
<reference evidence="7" key="2">
    <citation type="journal article" date="2018" name="Nat. Commun.">
        <title>Extreme sensitivity to ultraviolet light in the fungal pathogen causing white-nose syndrome of bats.</title>
        <authorList>
            <person name="Palmer J.M."/>
            <person name="Drees K.P."/>
            <person name="Foster J.T."/>
            <person name="Lindner D.L."/>
        </authorList>
    </citation>
    <scope>NUCLEOTIDE SEQUENCE [LARGE SCALE GENOMIC DNA]</scope>
    <source>
        <strain evidence="7">UAMH 10579</strain>
    </source>
</reference>
<feature type="domain" description="HTH APSES-type" evidence="5">
    <location>
        <begin position="51"/>
        <end position="162"/>
    </location>
</feature>
<dbReference type="InterPro" id="IPR018004">
    <property type="entry name" value="KilA/APSES_HTH"/>
</dbReference>
<dbReference type="FunFam" id="3.10.260.10:FF:000002">
    <property type="entry name" value="APSES transcription factor, putative"/>
    <property type="match status" value="1"/>
</dbReference>
<keyword evidence="7" id="KW-1185">Reference proteome</keyword>
<dbReference type="PANTHER" id="PTHR38044:SF1">
    <property type="entry name" value="BOUQUET FORMATION PROTEIN 4"/>
    <property type="match status" value="1"/>
</dbReference>
<dbReference type="GO" id="GO:0044820">
    <property type="term" value="P:mitotic telomere tethering at nuclear periphery"/>
    <property type="evidence" value="ECO:0007669"/>
    <property type="project" value="TreeGrafter"/>
</dbReference>
<evidence type="ECO:0000313" key="6">
    <source>
        <dbReference type="EMBL" id="OBU00335.1"/>
    </source>
</evidence>
<dbReference type="SUPFAM" id="SSF54616">
    <property type="entry name" value="DNA-binding domain of Mlu1-box binding protein MBP1"/>
    <property type="match status" value="1"/>
</dbReference>
<dbReference type="AlphaFoldDB" id="A0A1B8GWX2"/>
<protein>
    <recommendedName>
        <fullName evidence="5">HTH APSES-type domain-containing protein</fullName>
    </recommendedName>
</protein>
<feature type="region of interest" description="Disordered" evidence="3">
    <location>
        <begin position="154"/>
        <end position="291"/>
    </location>
</feature>
<dbReference type="GO" id="GO:0048315">
    <property type="term" value="P:conidium formation"/>
    <property type="evidence" value="ECO:0007669"/>
    <property type="project" value="UniProtKB-KW"/>
</dbReference>
<evidence type="ECO:0000313" key="7">
    <source>
        <dbReference type="Proteomes" id="UP000091956"/>
    </source>
</evidence>
<name>A0A1B8GWX2_9PEZI</name>
<reference evidence="6 7" key="1">
    <citation type="submission" date="2016-03" db="EMBL/GenBank/DDBJ databases">
        <title>Comparative genomics of Pseudogymnoascus destructans, the fungus causing white-nose syndrome of bats.</title>
        <authorList>
            <person name="Palmer J.M."/>
            <person name="Drees K.P."/>
            <person name="Foster J.T."/>
            <person name="Lindner D.L."/>
        </authorList>
    </citation>
    <scope>NUCLEOTIDE SEQUENCE [LARGE SCALE GENOMIC DNA]</scope>
    <source>
        <strain evidence="6 7">UAMH 10579</strain>
    </source>
</reference>
<gene>
    <name evidence="6" type="ORF">VE01_01368</name>
</gene>
<dbReference type="STRING" id="342668.A0A1B8GWX2"/>
<dbReference type="InterPro" id="IPR037548">
    <property type="entry name" value="Bqt4"/>
</dbReference>
<sequence>MSSTRHLPEKRNALLMVENAPKYESLVERRRLGQTDLQVKAKQLGTFDYAHLRAPLPKNVVSGIFKPAPASYFLMRRSNDGYISATGMFKATFPYSEVHEEEAERNYIKSLATTSPNETAGNVWISPTHALELADEYGIRVWIKALLDPTPIVVNPKGDTTPKKISPPPTFLLAPEDLAAPTGSSGRSGEALRRSRRSVSPSKIASPLKKTIATPRKLKQQKAASEESASASSKSLQQALKSATKPEGSPSSSVAEKEDETASPEPKRKSKAAKAEVAKASAAKTDAEKEPKVIVQVDKEVIVEGDVETTHTHVEVEMPAGFAELPLPEDTEAMIAKAKEMVEAAVKADEAAKEAAEAEAGPSKPAAKKVKRKAEEEAEKENEGAAPAKRAKVESDLKKEKVRARALIGISATLAIGALIPYVMGAF</sequence>
<keyword evidence="4" id="KW-0472">Membrane</keyword>
<evidence type="ECO:0000256" key="1">
    <source>
        <dbReference type="ARBA" id="ARBA00022969"/>
    </source>
</evidence>
<feature type="compositionally biased region" description="Low complexity" evidence="3">
    <location>
        <begin position="221"/>
        <end position="243"/>
    </location>
</feature>
<organism evidence="6 7">
    <name type="scientific">Pseudogymnoascus verrucosus</name>
    <dbReference type="NCBI Taxonomy" id="342668"/>
    <lineage>
        <taxon>Eukaryota</taxon>
        <taxon>Fungi</taxon>
        <taxon>Dikarya</taxon>
        <taxon>Ascomycota</taxon>
        <taxon>Pezizomycotina</taxon>
        <taxon>Leotiomycetes</taxon>
        <taxon>Thelebolales</taxon>
        <taxon>Thelebolaceae</taxon>
        <taxon>Pseudogymnoascus</taxon>
    </lineage>
</organism>
<accession>A0A1B8GWX2</accession>
<dbReference type="EMBL" id="KV460209">
    <property type="protein sequence ID" value="OBU00335.1"/>
    <property type="molecule type" value="Genomic_DNA"/>
</dbReference>
<feature type="region of interest" description="Disordered" evidence="3">
    <location>
        <begin position="351"/>
        <end position="395"/>
    </location>
</feature>
<dbReference type="GeneID" id="28834754"/>
<dbReference type="GO" id="GO:0030435">
    <property type="term" value="P:sporulation resulting in formation of a cellular spore"/>
    <property type="evidence" value="ECO:0007669"/>
    <property type="project" value="UniProtKB-KW"/>
</dbReference>
<dbReference type="OrthoDB" id="5346159at2759"/>
<evidence type="ECO:0000256" key="2">
    <source>
        <dbReference type="ARBA" id="ARBA00023321"/>
    </source>
</evidence>
<evidence type="ECO:0000256" key="4">
    <source>
        <dbReference type="SAM" id="Phobius"/>
    </source>
</evidence>
<dbReference type="Gene3D" id="3.10.260.10">
    <property type="entry name" value="Transcription regulator HTH, APSES-type DNA-binding domain"/>
    <property type="match status" value="1"/>
</dbReference>
<proteinExistence type="predicted"/>
<keyword evidence="2" id="KW-0183">Conidiation</keyword>
<keyword evidence="4" id="KW-1133">Transmembrane helix</keyword>
<dbReference type="Proteomes" id="UP000091956">
    <property type="component" value="Unassembled WGS sequence"/>
</dbReference>
<evidence type="ECO:0000256" key="3">
    <source>
        <dbReference type="SAM" id="MobiDB-lite"/>
    </source>
</evidence>
<keyword evidence="4" id="KW-0812">Transmembrane</keyword>
<dbReference type="GO" id="GO:0003677">
    <property type="term" value="F:DNA binding"/>
    <property type="evidence" value="ECO:0007669"/>
    <property type="project" value="InterPro"/>
</dbReference>
<dbReference type="InterPro" id="IPR003163">
    <property type="entry name" value="Tscrpt_reg_HTH_APSES-type"/>
</dbReference>
<dbReference type="GO" id="GO:1990862">
    <property type="term" value="C:nuclear membrane complex Bqt3-Bqt4"/>
    <property type="evidence" value="ECO:0007669"/>
    <property type="project" value="InterPro"/>
</dbReference>
<evidence type="ECO:0000259" key="5">
    <source>
        <dbReference type="PROSITE" id="PS51299"/>
    </source>
</evidence>
<dbReference type="PANTHER" id="PTHR38044">
    <property type="entry name" value="BOUQUET FORMATION PROTEIN 4"/>
    <property type="match status" value="1"/>
</dbReference>
<dbReference type="InterPro" id="IPR036887">
    <property type="entry name" value="HTH_APSES_sf"/>
</dbReference>